<evidence type="ECO:0000259" key="2">
    <source>
        <dbReference type="Pfam" id="PF05050"/>
    </source>
</evidence>
<dbReference type="Proteomes" id="UP000681340">
    <property type="component" value="Unassembled WGS sequence"/>
</dbReference>
<evidence type="ECO:0000313" key="3">
    <source>
        <dbReference type="EMBL" id="GIM66206.1"/>
    </source>
</evidence>
<dbReference type="RefSeq" id="WP_212988243.1">
    <property type="nucleotide sequence ID" value="NZ_BAABEA010000009.1"/>
</dbReference>
<evidence type="ECO:0000313" key="4">
    <source>
        <dbReference type="Proteomes" id="UP000681340"/>
    </source>
</evidence>
<sequence>MLVRNLLSLVKDVERVVDASAGKQDLRRHLMVPDDVPFSAASTEWGGGGAGTLVVCMLGPEAGTHTPPAELARKLSAAPVGATVLILTGWPAETLPVPVVLQTLADGHCQLTDAVSLSSTERYGMHVALLAERVETIQPRTAQLSSAPAGEPAPLPDGPLTAQLWVANQPLLGELAVEPLRGQVRMLEEQVTRLTAELAAARDDTAEARTEVQVRTRQLAKARKRSAALEASASFRLGKSLVDGVRHPGKGMVALPMTVANIWRDRGARARTVPAPLPKPAPVVVQDKVTDRVVSIPVPGIPARAVTMTAPVELLVPRKLQEHGLADYESSSIPCFLATIGTTGPGAVFDIGANVGLYAALAAAVSDRDVVAFEPFPTLAEVAERVAADNGLKIRVERIALSDHAGTATFYLSDTSDSSNSLAAGFRKSSRQIEVEVETLDEYVKRNGIIPAVLKVDTESTEPDVLFGAAETLREHRPWVLCEVLRGRGEDRLMEALAPHGYHWYHIVDGVPYAEAQTIAGDPTYQDLMWLFAPEPPDESFWSAVRAQRAAVDAAG</sequence>
<feature type="coiled-coil region" evidence="1">
    <location>
        <begin position="184"/>
        <end position="211"/>
    </location>
</feature>
<dbReference type="InterPro" id="IPR052514">
    <property type="entry name" value="SAM-dependent_MTase"/>
</dbReference>
<organism evidence="3 4">
    <name type="scientific">Actinoplanes auranticolor</name>
    <dbReference type="NCBI Taxonomy" id="47988"/>
    <lineage>
        <taxon>Bacteria</taxon>
        <taxon>Bacillati</taxon>
        <taxon>Actinomycetota</taxon>
        <taxon>Actinomycetes</taxon>
        <taxon>Micromonosporales</taxon>
        <taxon>Micromonosporaceae</taxon>
        <taxon>Actinoplanes</taxon>
    </lineage>
</organism>
<dbReference type="AlphaFoldDB" id="A0A919S731"/>
<dbReference type="PANTHER" id="PTHR34203:SF15">
    <property type="entry name" value="SLL1173 PROTEIN"/>
    <property type="match status" value="1"/>
</dbReference>
<protein>
    <recommendedName>
        <fullName evidence="2">Methyltransferase FkbM domain-containing protein</fullName>
    </recommendedName>
</protein>
<keyword evidence="4" id="KW-1185">Reference proteome</keyword>
<comment type="caution">
    <text evidence="3">The sequence shown here is derived from an EMBL/GenBank/DDBJ whole genome shotgun (WGS) entry which is preliminary data.</text>
</comment>
<reference evidence="3" key="1">
    <citation type="submission" date="2021-03" db="EMBL/GenBank/DDBJ databases">
        <title>Whole genome shotgun sequence of Actinoplanes auranticolor NBRC 12245.</title>
        <authorList>
            <person name="Komaki H."/>
            <person name="Tamura T."/>
        </authorList>
    </citation>
    <scope>NUCLEOTIDE SEQUENCE</scope>
    <source>
        <strain evidence="3">NBRC 12245</strain>
    </source>
</reference>
<name>A0A919S731_9ACTN</name>
<feature type="domain" description="Methyltransferase FkbM" evidence="2">
    <location>
        <begin position="350"/>
        <end position="488"/>
    </location>
</feature>
<evidence type="ECO:0000256" key="1">
    <source>
        <dbReference type="SAM" id="Coils"/>
    </source>
</evidence>
<dbReference type="Pfam" id="PF05050">
    <property type="entry name" value="Methyltransf_21"/>
    <property type="match status" value="1"/>
</dbReference>
<dbReference type="Gene3D" id="3.40.50.150">
    <property type="entry name" value="Vaccinia Virus protein VP39"/>
    <property type="match status" value="1"/>
</dbReference>
<keyword evidence="1" id="KW-0175">Coiled coil</keyword>
<dbReference type="InterPro" id="IPR029063">
    <property type="entry name" value="SAM-dependent_MTases_sf"/>
</dbReference>
<proteinExistence type="predicted"/>
<accession>A0A919S731</accession>
<gene>
    <name evidence="3" type="ORF">Aau02nite_22140</name>
</gene>
<dbReference type="EMBL" id="BOQL01000018">
    <property type="protein sequence ID" value="GIM66206.1"/>
    <property type="molecule type" value="Genomic_DNA"/>
</dbReference>
<dbReference type="InterPro" id="IPR006342">
    <property type="entry name" value="FkbM_mtfrase"/>
</dbReference>
<dbReference type="PANTHER" id="PTHR34203">
    <property type="entry name" value="METHYLTRANSFERASE, FKBM FAMILY PROTEIN"/>
    <property type="match status" value="1"/>
</dbReference>
<dbReference type="SUPFAM" id="SSF53335">
    <property type="entry name" value="S-adenosyl-L-methionine-dependent methyltransferases"/>
    <property type="match status" value="1"/>
</dbReference>
<dbReference type="NCBIfam" id="TIGR01444">
    <property type="entry name" value="fkbM_fam"/>
    <property type="match status" value="1"/>
</dbReference>